<dbReference type="AlphaFoldDB" id="A0A816HVI9"/>
<feature type="non-terminal residue" evidence="2">
    <location>
        <position position="1"/>
    </location>
</feature>
<accession>A0A816HVI9</accession>
<organism evidence="2 3">
    <name type="scientific">Adineta ricciae</name>
    <name type="common">Rotifer</name>
    <dbReference type="NCBI Taxonomy" id="249248"/>
    <lineage>
        <taxon>Eukaryota</taxon>
        <taxon>Metazoa</taxon>
        <taxon>Spiralia</taxon>
        <taxon>Gnathifera</taxon>
        <taxon>Rotifera</taxon>
        <taxon>Eurotatoria</taxon>
        <taxon>Bdelloidea</taxon>
        <taxon>Adinetida</taxon>
        <taxon>Adinetidae</taxon>
        <taxon>Adineta</taxon>
    </lineage>
</organism>
<reference evidence="2" key="1">
    <citation type="submission" date="2021-02" db="EMBL/GenBank/DDBJ databases">
        <authorList>
            <person name="Nowell W R."/>
        </authorList>
    </citation>
    <scope>NUCLEOTIDE SEQUENCE</scope>
</reference>
<evidence type="ECO:0000313" key="2">
    <source>
        <dbReference type="EMBL" id="CAF1690504.1"/>
    </source>
</evidence>
<dbReference type="Proteomes" id="UP000663828">
    <property type="component" value="Unassembled WGS sequence"/>
</dbReference>
<name>A0A816HVI9_ADIRI</name>
<protein>
    <submittedName>
        <fullName evidence="2">Uncharacterized protein</fullName>
    </submittedName>
</protein>
<sequence>QKYCEHPENHAHNTRMPKGTKAVSLQLSNFLISQHDVAHNRIRWLCARCHTSESKKMMTHQSMESNEADSSSDDDDAVNMNVSELNEEEQNVHMDSGIIAELDNNDDELPYVDEDTTDPESMDEDNNHVLYSSLY</sequence>
<feature type="compositionally biased region" description="Acidic residues" evidence="1">
    <location>
        <begin position="66"/>
        <end position="77"/>
    </location>
</feature>
<feature type="region of interest" description="Disordered" evidence="1">
    <location>
        <begin position="102"/>
        <end position="135"/>
    </location>
</feature>
<comment type="caution">
    <text evidence="2">The sequence shown here is derived from an EMBL/GenBank/DDBJ whole genome shotgun (WGS) entry which is preliminary data.</text>
</comment>
<dbReference type="EMBL" id="CAJNOR010020414">
    <property type="protein sequence ID" value="CAF1690504.1"/>
    <property type="molecule type" value="Genomic_DNA"/>
</dbReference>
<evidence type="ECO:0000313" key="3">
    <source>
        <dbReference type="Proteomes" id="UP000663828"/>
    </source>
</evidence>
<keyword evidence="3" id="KW-1185">Reference proteome</keyword>
<feature type="region of interest" description="Disordered" evidence="1">
    <location>
        <begin position="54"/>
        <end position="78"/>
    </location>
</feature>
<feature type="compositionally biased region" description="Acidic residues" evidence="1">
    <location>
        <begin position="103"/>
        <end position="124"/>
    </location>
</feature>
<proteinExistence type="predicted"/>
<gene>
    <name evidence="2" type="ORF">XAT740_LOCUS63770</name>
</gene>
<evidence type="ECO:0000256" key="1">
    <source>
        <dbReference type="SAM" id="MobiDB-lite"/>
    </source>
</evidence>